<feature type="transmembrane region" description="Helical" evidence="1">
    <location>
        <begin position="6"/>
        <end position="25"/>
    </location>
</feature>
<comment type="caution">
    <text evidence="3">The sequence shown here is derived from an EMBL/GenBank/DDBJ whole genome shotgun (WGS) entry which is preliminary data.</text>
</comment>
<dbReference type="STRING" id="1279009.ADICEAN_01350"/>
<evidence type="ECO:0000259" key="2">
    <source>
        <dbReference type="Pfam" id="PF19762"/>
    </source>
</evidence>
<keyword evidence="1" id="KW-0812">Transmembrane</keyword>
<gene>
    <name evidence="3" type="ORF">ADICEAN_01350</name>
</gene>
<reference evidence="3 4" key="1">
    <citation type="journal article" date="2013" name="Genome Announc.">
        <title>Draft Genome Sequence of Cesiribacter andamanensis Strain AMV16T, Isolated from a Soil Sample from a Mud Volcano in the Andaman Islands, India.</title>
        <authorList>
            <person name="Shivaji S."/>
            <person name="Ara S."/>
            <person name="Begum Z."/>
            <person name="Srinivas T.N."/>
            <person name="Singh A."/>
            <person name="Kumar Pinnaka A."/>
        </authorList>
    </citation>
    <scope>NUCLEOTIDE SEQUENCE [LARGE SCALE GENOMIC DNA]</scope>
    <source>
        <strain evidence="3 4">AMV16</strain>
    </source>
</reference>
<protein>
    <recommendedName>
        <fullName evidence="2">DUF6249 domain-containing protein</fullName>
    </recommendedName>
</protein>
<accession>M7N8F9</accession>
<dbReference type="OrthoDB" id="679295at2"/>
<keyword evidence="1" id="KW-1133">Transmembrane helix</keyword>
<dbReference type="eggNOG" id="ENOG5033CH2">
    <property type="taxonomic scope" value="Bacteria"/>
</dbReference>
<feature type="transmembrane region" description="Helical" evidence="1">
    <location>
        <begin position="90"/>
        <end position="109"/>
    </location>
</feature>
<feature type="domain" description="DUF6249" evidence="2">
    <location>
        <begin position="11"/>
        <end position="109"/>
    </location>
</feature>
<dbReference type="Proteomes" id="UP000011910">
    <property type="component" value="Unassembled WGS sequence"/>
</dbReference>
<evidence type="ECO:0000313" key="3">
    <source>
        <dbReference type="EMBL" id="EMR03501.1"/>
    </source>
</evidence>
<sequence length="114" mass="12487">MEDQFVFLVPITMFVAIAVVFYSAIQARNRERMAMIEKGYDASLLEGNPNNRTGKFGALKVGMAAVGIGLGFLVAGILDMATQMNSETAYFSMITIFGGLGLIAYYMLVRRKEA</sequence>
<feature type="transmembrane region" description="Helical" evidence="1">
    <location>
        <begin position="58"/>
        <end position="78"/>
    </location>
</feature>
<evidence type="ECO:0000256" key="1">
    <source>
        <dbReference type="SAM" id="Phobius"/>
    </source>
</evidence>
<name>M7N8F9_9BACT</name>
<keyword evidence="4" id="KW-1185">Reference proteome</keyword>
<proteinExistence type="predicted"/>
<dbReference type="Pfam" id="PF19762">
    <property type="entry name" value="DUF6249"/>
    <property type="match status" value="1"/>
</dbReference>
<keyword evidence="1" id="KW-0472">Membrane</keyword>
<dbReference type="EMBL" id="AODQ01000024">
    <property type="protein sequence ID" value="EMR03501.1"/>
    <property type="molecule type" value="Genomic_DNA"/>
</dbReference>
<evidence type="ECO:0000313" key="4">
    <source>
        <dbReference type="Proteomes" id="UP000011910"/>
    </source>
</evidence>
<dbReference type="InterPro" id="IPR046216">
    <property type="entry name" value="DUF6249"/>
</dbReference>
<dbReference type="RefSeq" id="WP_009194750.1">
    <property type="nucleotide sequence ID" value="NZ_AODQ01000024.1"/>
</dbReference>
<dbReference type="AlphaFoldDB" id="M7N8F9"/>
<organism evidence="3 4">
    <name type="scientific">Cesiribacter andamanensis AMV16</name>
    <dbReference type="NCBI Taxonomy" id="1279009"/>
    <lineage>
        <taxon>Bacteria</taxon>
        <taxon>Pseudomonadati</taxon>
        <taxon>Bacteroidota</taxon>
        <taxon>Cytophagia</taxon>
        <taxon>Cytophagales</taxon>
        <taxon>Cesiribacteraceae</taxon>
        <taxon>Cesiribacter</taxon>
    </lineage>
</organism>